<dbReference type="EMBL" id="ML769408">
    <property type="protein sequence ID" value="KAE9405499.1"/>
    <property type="molecule type" value="Genomic_DNA"/>
</dbReference>
<keyword evidence="1" id="KW-0560">Oxidoreductase</keyword>
<organism evidence="3 4">
    <name type="scientific">Gymnopus androsaceus JB14</name>
    <dbReference type="NCBI Taxonomy" id="1447944"/>
    <lineage>
        <taxon>Eukaryota</taxon>
        <taxon>Fungi</taxon>
        <taxon>Dikarya</taxon>
        <taxon>Basidiomycota</taxon>
        <taxon>Agaricomycotina</taxon>
        <taxon>Agaricomycetes</taxon>
        <taxon>Agaricomycetidae</taxon>
        <taxon>Agaricales</taxon>
        <taxon>Marasmiineae</taxon>
        <taxon>Omphalotaceae</taxon>
        <taxon>Gymnopus</taxon>
    </lineage>
</organism>
<dbReference type="AlphaFoldDB" id="A0A6A4I431"/>
<dbReference type="SUPFAM" id="SSF51197">
    <property type="entry name" value="Clavaminate synthase-like"/>
    <property type="match status" value="1"/>
</dbReference>
<dbReference type="InterPro" id="IPR027443">
    <property type="entry name" value="IPNS-like_sf"/>
</dbReference>
<evidence type="ECO:0000313" key="4">
    <source>
        <dbReference type="Proteomes" id="UP000799118"/>
    </source>
</evidence>
<dbReference type="PANTHER" id="PTHR47990">
    <property type="entry name" value="2-OXOGLUTARATE (2OG) AND FE(II)-DEPENDENT OXYGENASE SUPERFAMILY PROTEIN-RELATED"/>
    <property type="match status" value="1"/>
</dbReference>
<evidence type="ECO:0000259" key="2">
    <source>
        <dbReference type="PROSITE" id="PS51471"/>
    </source>
</evidence>
<keyword evidence="4" id="KW-1185">Reference proteome</keyword>
<sequence>MPSLTVPHIPHYEPAPATNEALDYADLAIIDLSNFVTPEGRAQLVLQLREAMTSKGFFYVVGHGYSKEQMERMFDIADVPFSQVSDEEKEKYVAQTKQTGSYQGYKLRQYWHIDGGVRDQVENYNIHRDISRRAHPEALRPLLPEIRQLAHHSHMNVLSPILRLMALGLELPEDTLLNIHRWETDSETYSKSRYLPRLVRYMKYHPRSPEEEEKTKNVWLKGHTDIGSISILYSQPVAALQILARDGTWKWIKHIDNAIVVNAGDAMDFLSGGFYRATIHRVVQPPPDQRQYTRLGIFYFCMPDDDVKLAPLVASPLLQRVGIKRRFEKDEDAPLVAEWRKSRTSAYGQSVLSKSKEKGVEEEVIAGVVVKHYN</sequence>
<keyword evidence="1" id="KW-0479">Metal-binding</keyword>
<dbReference type="GO" id="GO:0046872">
    <property type="term" value="F:metal ion binding"/>
    <property type="evidence" value="ECO:0007669"/>
    <property type="project" value="UniProtKB-KW"/>
</dbReference>
<accession>A0A6A4I431</accession>
<dbReference type="Pfam" id="PF03171">
    <property type="entry name" value="2OG-FeII_Oxy"/>
    <property type="match status" value="1"/>
</dbReference>
<proteinExistence type="inferred from homology"/>
<dbReference type="PRINTS" id="PR00682">
    <property type="entry name" value="IPNSYNTHASE"/>
</dbReference>
<dbReference type="InterPro" id="IPR005123">
    <property type="entry name" value="Oxoglu/Fe-dep_dioxygenase_dom"/>
</dbReference>
<evidence type="ECO:0000313" key="3">
    <source>
        <dbReference type="EMBL" id="KAE9405499.1"/>
    </source>
</evidence>
<protein>
    <submittedName>
        <fullName evidence="3">Clavaminate synthase-like protein</fullName>
    </submittedName>
</protein>
<dbReference type="Proteomes" id="UP000799118">
    <property type="component" value="Unassembled WGS sequence"/>
</dbReference>
<dbReference type="InterPro" id="IPR050231">
    <property type="entry name" value="Iron_ascorbate_oxido_reductase"/>
</dbReference>
<dbReference type="OrthoDB" id="406156at2759"/>
<dbReference type="PROSITE" id="PS51471">
    <property type="entry name" value="FE2OG_OXY"/>
    <property type="match status" value="1"/>
</dbReference>
<gene>
    <name evidence="3" type="ORF">BT96DRAFT_1062638</name>
</gene>
<feature type="domain" description="Fe2OG dioxygenase" evidence="2">
    <location>
        <begin position="192"/>
        <end position="303"/>
    </location>
</feature>
<comment type="similarity">
    <text evidence="1">Belongs to the iron/ascorbate-dependent oxidoreductase family.</text>
</comment>
<dbReference type="Pfam" id="PF14226">
    <property type="entry name" value="DIOX_N"/>
    <property type="match status" value="1"/>
</dbReference>
<reference evidence="3" key="1">
    <citation type="journal article" date="2019" name="Environ. Microbiol.">
        <title>Fungal ecological strategies reflected in gene transcription - a case study of two litter decomposers.</title>
        <authorList>
            <person name="Barbi F."/>
            <person name="Kohler A."/>
            <person name="Barry K."/>
            <person name="Baskaran P."/>
            <person name="Daum C."/>
            <person name="Fauchery L."/>
            <person name="Ihrmark K."/>
            <person name="Kuo A."/>
            <person name="LaButti K."/>
            <person name="Lipzen A."/>
            <person name="Morin E."/>
            <person name="Grigoriev I.V."/>
            <person name="Henrissat B."/>
            <person name="Lindahl B."/>
            <person name="Martin F."/>
        </authorList>
    </citation>
    <scope>NUCLEOTIDE SEQUENCE</scope>
    <source>
        <strain evidence="3">JB14</strain>
    </source>
</reference>
<name>A0A6A4I431_9AGAR</name>
<dbReference type="InterPro" id="IPR026992">
    <property type="entry name" value="DIOX_N"/>
</dbReference>
<evidence type="ECO:0000256" key="1">
    <source>
        <dbReference type="RuleBase" id="RU003682"/>
    </source>
</evidence>
<dbReference type="GO" id="GO:0016491">
    <property type="term" value="F:oxidoreductase activity"/>
    <property type="evidence" value="ECO:0007669"/>
    <property type="project" value="UniProtKB-KW"/>
</dbReference>
<keyword evidence="1" id="KW-0408">Iron</keyword>
<dbReference type="Gene3D" id="2.60.120.330">
    <property type="entry name" value="B-lactam Antibiotic, Isopenicillin N Synthase, Chain"/>
    <property type="match status" value="1"/>
</dbReference>
<dbReference type="InterPro" id="IPR044861">
    <property type="entry name" value="IPNS-like_FE2OG_OXY"/>
</dbReference>